<keyword evidence="4" id="KW-1003">Cell membrane</keyword>
<feature type="transmembrane region" description="Helical" evidence="8">
    <location>
        <begin position="367"/>
        <end position="388"/>
    </location>
</feature>
<feature type="transmembrane region" description="Helical" evidence="8">
    <location>
        <begin position="120"/>
        <end position="144"/>
    </location>
</feature>
<keyword evidence="7 8" id="KW-0472">Membrane</keyword>
<dbReference type="STRING" id="1184609.KILIM_061_00080"/>
<dbReference type="InterPro" id="IPR044644">
    <property type="entry name" value="DinF-like"/>
</dbReference>
<protein>
    <submittedName>
        <fullName evidence="9">Putative MatE family transporter</fullName>
    </submittedName>
</protein>
<comment type="similarity">
    <text evidence="2">Belongs to the multi antimicrobial extrusion (MATE) (TC 2.A.66.1) family.</text>
</comment>
<evidence type="ECO:0000256" key="6">
    <source>
        <dbReference type="ARBA" id="ARBA00022989"/>
    </source>
</evidence>
<evidence type="ECO:0000256" key="1">
    <source>
        <dbReference type="ARBA" id="ARBA00004651"/>
    </source>
</evidence>
<feature type="transmembrane region" description="Helical" evidence="8">
    <location>
        <begin position="220"/>
        <end position="245"/>
    </location>
</feature>
<dbReference type="PANTHER" id="PTHR42893:SF46">
    <property type="entry name" value="PROTEIN DETOXIFICATION 44, CHLOROPLASTIC"/>
    <property type="match status" value="1"/>
</dbReference>
<dbReference type="GO" id="GO:0005886">
    <property type="term" value="C:plasma membrane"/>
    <property type="evidence" value="ECO:0007669"/>
    <property type="project" value="UniProtKB-SubCell"/>
</dbReference>
<name>K6XEH7_9MICO</name>
<evidence type="ECO:0000256" key="5">
    <source>
        <dbReference type="ARBA" id="ARBA00022692"/>
    </source>
</evidence>
<organism evidence="9 10">
    <name type="scientific">Kineosphaera limosa NBRC 100340</name>
    <dbReference type="NCBI Taxonomy" id="1184609"/>
    <lineage>
        <taxon>Bacteria</taxon>
        <taxon>Bacillati</taxon>
        <taxon>Actinomycetota</taxon>
        <taxon>Actinomycetes</taxon>
        <taxon>Micrococcales</taxon>
        <taxon>Dermatophilaceae</taxon>
        <taxon>Kineosphaera</taxon>
    </lineage>
</organism>
<dbReference type="EMBL" id="BAHD01000061">
    <property type="protein sequence ID" value="GAB97224.1"/>
    <property type="molecule type" value="Genomic_DNA"/>
</dbReference>
<accession>K6XEH7</accession>
<feature type="transmembrane region" description="Helical" evidence="8">
    <location>
        <begin position="300"/>
        <end position="321"/>
    </location>
</feature>
<dbReference type="RefSeq" id="WP_006593756.1">
    <property type="nucleotide sequence ID" value="NZ_BAHD01000061.1"/>
</dbReference>
<evidence type="ECO:0000256" key="4">
    <source>
        <dbReference type="ARBA" id="ARBA00022475"/>
    </source>
</evidence>
<evidence type="ECO:0000313" key="10">
    <source>
        <dbReference type="Proteomes" id="UP000008366"/>
    </source>
</evidence>
<comment type="caution">
    <text evidence="9">The sequence shown here is derived from an EMBL/GenBank/DDBJ whole genome shotgun (WGS) entry which is preliminary data.</text>
</comment>
<dbReference type="Proteomes" id="UP000008366">
    <property type="component" value="Unassembled WGS sequence"/>
</dbReference>
<evidence type="ECO:0000256" key="3">
    <source>
        <dbReference type="ARBA" id="ARBA00022448"/>
    </source>
</evidence>
<sequence length="434" mass="44710">MLRLAIPAFLALVAEPLFLLADAAIVGHLGTPQLAGLGAASAALTTMASIYIFLAYGTTSLVARRLGAGDLRGALGAGLDGIWLAVILGLTSAVLVAVFAQPICEVFGVSPEATQHAVTYLRISTISLPAMLIVLATTGVLRGLQDTRTPLIASVAAFGTNVVLNYVFVYGFHMGIAGSAWGTVIAQTGMSAALLIVVLRAARRHQAPMRFRPGRVLSAAATGVPLLVRTLALRAAILATTFVAARLGDVPLAAYQVAATIWTFLAFALDALAIAAQALTGRALGAGDVPAVRDATGLMVRWGIGFGVVLGLLVAALSPVLPRLFTSDPAVQAALTAGLLVIGLTVPISGHAFVLDGVLIGAGDGTHLAVLQLIALVAYLPVLAVVFLAGEHLMAQGAPLAIAAVWAAMAWFMLLRSLLLHRRARTDKWLITGV</sequence>
<dbReference type="PANTHER" id="PTHR42893">
    <property type="entry name" value="PROTEIN DETOXIFICATION 44, CHLOROPLASTIC-RELATED"/>
    <property type="match status" value="1"/>
</dbReference>
<feature type="transmembrane region" description="Helical" evidence="8">
    <location>
        <begin position="178"/>
        <end position="199"/>
    </location>
</feature>
<feature type="transmembrane region" description="Helical" evidence="8">
    <location>
        <begin position="33"/>
        <end position="56"/>
    </location>
</feature>
<dbReference type="NCBIfam" id="TIGR00797">
    <property type="entry name" value="matE"/>
    <property type="match status" value="1"/>
</dbReference>
<evidence type="ECO:0000313" key="9">
    <source>
        <dbReference type="EMBL" id="GAB97224.1"/>
    </source>
</evidence>
<dbReference type="AlphaFoldDB" id="K6XEH7"/>
<feature type="transmembrane region" description="Helical" evidence="8">
    <location>
        <begin position="400"/>
        <end position="419"/>
    </location>
</feature>
<comment type="subcellular location">
    <subcellularLocation>
        <location evidence="1">Cell membrane</location>
        <topology evidence="1">Multi-pass membrane protein</topology>
    </subcellularLocation>
</comment>
<dbReference type="eggNOG" id="COG0534">
    <property type="taxonomic scope" value="Bacteria"/>
</dbReference>
<dbReference type="Pfam" id="PF01554">
    <property type="entry name" value="MatE"/>
    <property type="match status" value="2"/>
</dbReference>
<evidence type="ECO:0000256" key="7">
    <source>
        <dbReference type="ARBA" id="ARBA00023136"/>
    </source>
</evidence>
<dbReference type="InterPro" id="IPR048279">
    <property type="entry name" value="MdtK-like"/>
</dbReference>
<dbReference type="PIRSF" id="PIRSF006603">
    <property type="entry name" value="DinF"/>
    <property type="match status" value="1"/>
</dbReference>
<keyword evidence="10" id="KW-1185">Reference proteome</keyword>
<keyword evidence="5 8" id="KW-0812">Transmembrane</keyword>
<dbReference type="InterPro" id="IPR002528">
    <property type="entry name" value="MATE_fam"/>
</dbReference>
<dbReference type="CDD" id="cd13136">
    <property type="entry name" value="MATE_DinF_like"/>
    <property type="match status" value="1"/>
</dbReference>
<evidence type="ECO:0000256" key="2">
    <source>
        <dbReference type="ARBA" id="ARBA00010199"/>
    </source>
</evidence>
<feature type="transmembrane region" description="Helical" evidence="8">
    <location>
        <begin position="257"/>
        <end position="279"/>
    </location>
</feature>
<reference evidence="9 10" key="1">
    <citation type="submission" date="2012-08" db="EMBL/GenBank/DDBJ databases">
        <title>Whole genome shotgun sequence of Kineosphaera limosa NBRC 100340.</title>
        <authorList>
            <person name="Yoshida I."/>
            <person name="Isaki S."/>
            <person name="Hosoyama A."/>
            <person name="Tsuchikane K."/>
            <person name="Katsumata H."/>
            <person name="Ando Y."/>
            <person name="Ohji S."/>
            <person name="Hamada M."/>
            <person name="Tamura T."/>
            <person name="Yamazoe A."/>
            <person name="Yamazaki S."/>
            <person name="Fujita N."/>
        </authorList>
    </citation>
    <scope>NUCLEOTIDE SEQUENCE [LARGE SCALE GENOMIC DNA]</scope>
    <source>
        <strain evidence="9 10">NBRC 100340</strain>
    </source>
</reference>
<gene>
    <name evidence="9" type="ORF">KILIM_061_00080</name>
</gene>
<proteinExistence type="inferred from homology"/>
<keyword evidence="6 8" id="KW-1133">Transmembrane helix</keyword>
<feature type="transmembrane region" description="Helical" evidence="8">
    <location>
        <begin position="333"/>
        <end position="355"/>
    </location>
</feature>
<evidence type="ECO:0000256" key="8">
    <source>
        <dbReference type="SAM" id="Phobius"/>
    </source>
</evidence>
<feature type="transmembrane region" description="Helical" evidence="8">
    <location>
        <begin position="151"/>
        <end position="172"/>
    </location>
</feature>
<keyword evidence="3" id="KW-0813">Transport</keyword>
<dbReference type="GO" id="GO:0015297">
    <property type="term" value="F:antiporter activity"/>
    <property type="evidence" value="ECO:0007669"/>
    <property type="project" value="InterPro"/>
</dbReference>
<feature type="transmembrane region" description="Helical" evidence="8">
    <location>
        <begin position="77"/>
        <end position="100"/>
    </location>
</feature>
<dbReference type="GO" id="GO:0042910">
    <property type="term" value="F:xenobiotic transmembrane transporter activity"/>
    <property type="evidence" value="ECO:0007669"/>
    <property type="project" value="InterPro"/>
</dbReference>